<evidence type="ECO:0000313" key="2">
    <source>
        <dbReference type="EMBL" id="MWA06338.1"/>
    </source>
</evidence>
<name>A0A6I4MJH1_9ACTN</name>
<proteinExistence type="predicted"/>
<comment type="caution">
    <text evidence="2">The sequence shown here is derived from an EMBL/GenBank/DDBJ whole genome shotgun (WGS) entry which is preliminary data.</text>
</comment>
<keyword evidence="3" id="KW-1185">Reference proteome</keyword>
<dbReference type="RefSeq" id="WP_151598762.1">
    <property type="nucleotide sequence ID" value="NZ_WBMS02000049.1"/>
</dbReference>
<feature type="domain" description="DUF397" evidence="1">
    <location>
        <begin position="4"/>
        <end position="59"/>
    </location>
</feature>
<evidence type="ECO:0000313" key="3">
    <source>
        <dbReference type="Proteomes" id="UP000462055"/>
    </source>
</evidence>
<evidence type="ECO:0000259" key="1">
    <source>
        <dbReference type="Pfam" id="PF04149"/>
    </source>
</evidence>
<reference evidence="2" key="1">
    <citation type="submission" date="2019-12" db="EMBL/GenBank/DDBJ databases">
        <title>Actinomadura physcomitrii sp. nov., a novel actinomycete isolated from moss [Physcomitrium sphaericum (Ludw) Fuernr].</title>
        <authorList>
            <person name="Zhuang X."/>
        </authorList>
    </citation>
    <scope>NUCLEOTIDE SEQUENCE [LARGE SCALE GENOMIC DNA]</scope>
    <source>
        <strain evidence="2">LD22</strain>
    </source>
</reference>
<protein>
    <submittedName>
        <fullName evidence="2">DUF397 domain-containing protein</fullName>
    </submittedName>
</protein>
<dbReference type="EMBL" id="WBMS02000049">
    <property type="protein sequence ID" value="MWA06338.1"/>
    <property type="molecule type" value="Genomic_DNA"/>
</dbReference>
<sequence>MTPVWRKSSRSGSGQQGQSDCVELAALNGAVGVRDSKVPEAGHLSLSAGDFAALVARVKRAELDL</sequence>
<dbReference type="InterPro" id="IPR007278">
    <property type="entry name" value="DUF397"/>
</dbReference>
<dbReference type="Proteomes" id="UP000462055">
    <property type="component" value="Unassembled WGS sequence"/>
</dbReference>
<organism evidence="2 3">
    <name type="scientific">Actinomadura physcomitrii</name>
    <dbReference type="NCBI Taxonomy" id="2650748"/>
    <lineage>
        <taxon>Bacteria</taxon>
        <taxon>Bacillati</taxon>
        <taxon>Actinomycetota</taxon>
        <taxon>Actinomycetes</taxon>
        <taxon>Streptosporangiales</taxon>
        <taxon>Thermomonosporaceae</taxon>
        <taxon>Actinomadura</taxon>
    </lineage>
</organism>
<dbReference type="AlphaFoldDB" id="A0A6I4MJH1"/>
<accession>A0A6I4MJH1</accession>
<gene>
    <name evidence="2" type="ORF">F8568_039550</name>
</gene>
<dbReference type="Pfam" id="PF04149">
    <property type="entry name" value="DUF397"/>
    <property type="match status" value="1"/>
</dbReference>